<dbReference type="Proteomes" id="UP000198356">
    <property type="component" value="Unassembled WGS sequence"/>
</dbReference>
<dbReference type="EMBL" id="FZOU01000018">
    <property type="protein sequence ID" value="SNT44207.1"/>
    <property type="molecule type" value="Genomic_DNA"/>
</dbReference>
<dbReference type="RefSeq" id="WP_142988478.1">
    <property type="nucleotide sequence ID" value="NZ_FZOU01000018.1"/>
</dbReference>
<dbReference type="PANTHER" id="PTHR35560:SF3">
    <property type="entry name" value="PEPTIDASE S9 PROLYL OLIGOPEPTIDASE CATALYTIC DOMAIN-CONTAINING PROTEIN"/>
    <property type="match status" value="1"/>
</dbReference>
<sequence length="354" mass="38430">MYKKTLLLVLSALAATAVLAAQSTDTTSSAVPVKAIAPSEIHVDKGGASAVLPLYVSADWSRPLPNVTRALLVFHGKLRNADEYNLSGQKAIATAKAGDATLLITPQFLGQQDVDAFHLAPSTLRWAPEAWMGGDDATAPAAISSFDTIDAILNHLADRRIFPNLKTVVIAGHSGGGQVVQRYAVVGKAPERLAALGIATRYVVANPSSYVYFSPERPLEDGSFGLPRKTCFGKYNHWKYGTENPPPYVGDASFANLETRFITRDVIYLLGTKDTDPNHPALDKTCSAEDEGAYRYVRGHNYFRYLMGRHQALTQRLWDVEGVEHDGDKMFNSPCGLYALFGVGRCPTQGTTKP</sequence>
<dbReference type="InterPro" id="IPR029058">
    <property type="entry name" value="AB_hydrolase_fold"/>
</dbReference>
<evidence type="ECO:0000313" key="2">
    <source>
        <dbReference type="EMBL" id="SNT44207.1"/>
    </source>
</evidence>
<accession>A0A239MMX7</accession>
<dbReference type="Gene3D" id="3.40.50.1820">
    <property type="entry name" value="alpha/beta hydrolase"/>
    <property type="match status" value="1"/>
</dbReference>
<dbReference type="PANTHER" id="PTHR35560">
    <property type="entry name" value="BLL0132 PROTEIN"/>
    <property type="match status" value="1"/>
</dbReference>
<organism evidence="2 3">
    <name type="scientific">Granulicella rosea</name>
    <dbReference type="NCBI Taxonomy" id="474952"/>
    <lineage>
        <taxon>Bacteria</taxon>
        <taxon>Pseudomonadati</taxon>
        <taxon>Acidobacteriota</taxon>
        <taxon>Terriglobia</taxon>
        <taxon>Terriglobales</taxon>
        <taxon>Acidobacteriaceae</taxon>
        <taxon>Granulicella</taxon>
    </lineage>
</organism>
<dbReference type="SUPFAM" id="SSF53474">
    <property type="entry name" value="alpha/beta-Hydrolases"/>
    <property type="match status" value="1"/>
</dbReference>
<evidence type="ECO:0000313" key="3">
    <source>
        <dbReference type="Proteomes" id="UP000198356"/>
    </source>
</evidence>
<feature type="signal peptide" evidence="1">
    <location>
        <begin position="1"/>
        <end position="20"/>
    </location>
</feature>
<dbReference type="AlphaFoldDB" id="A0A239MMX7"/>
<protein>
    <recommendedName>
        <fullName evidence="4">Alpha/beta hydrolase family protein</fullName>
    </recommendedName>
</protein>
<name>A0A239MMX7_9BACT</name>
<keyword evidence="1" id="KW-0732">Signal</keyword>
<evidence type="ECO:0000256" key="1">
    <source>
        <dbReference type="SAM" id="SignalP"/>
    </source>
</evidence>
<proteinExistence type="predicted"/>
<keyword evidence="3" id="KW-1185">Reference proteome</keyword>
<evidence type="ECO:0008006" key="4">
    <source>
        <dbReference type="Google" id="ProtNLM"/>
    </source>
</evidence>
<reference evidence="2 3" key="1">
    <citation type="submission" date="2017-06" db="EMBL/GenBank/DDBJ databases">
        <authorList>
            <person name="Kim H.J."/>
            <person name="Triplett B.A."/>
        </authorList>
    </citation>
    <scope>NUCLEOTIDE SEQUENCE [LARGE SCALE GENOMIC DNA]</scope>
    <source>
        <strain evidence="2 3">DSM 18704</strain>
    </source>
</reference>
<feature type="chain" id="PRO_5012467089" description="Alpha/beta hydrolase family protein" evidence="1">
    <location>
        <begin position="21"/>
        <end position="354"/>
    </location>
</feature>
<gene>
    <name evidence="2" type="ORF">SAMN05421770_11813</name>
</gene>
<dbReference type="OrthoDB" id="1094867at2"/>